<sequence length="281" mass="33021">MPSLKGTMWAFTLNFSGPRPNLTFGPEVQYALWQHEKKAHDHLQGFIQMKNYNTTLKKMKLIIPGAHLELCKGSVEENINYCNKEDSRIEGPWEYGELLRRGSNKRKVMDRYEEDPESMKMEDPDLYLRCNARRLEKEYMTSKGPLNMYTWQIELHQALMEDPDDRTIIWVYGPNGSEGKSTFAKEMIKRGYYYTPGGKTENILYLYSMDPERSVVFDIPRCSKDMINYSVIEMIKNGVFSSTKYRPVDIRVIKNRHVVIMCNELPDVTKISEDRIKYIYC</sequence>
<proteinExistence type="inferred from homology"/>
<evidence type="ECO:0000256" key="8">
    <source>
        <dbReference type="ARBA" id="ARBA00022723"/>
    </source>
</evidence>
<comment type="subunit">
    <text evidence="15">Homooligomer. Rep binds to repeated DNA motifs (iterons).</text>
</comment>
<dbReference type="Pfam" id="PF02407">
    <property type="entry name" value="Viral_Rep"/>
    <property type="match status" value="1"/>
</dbReference>
<dbReference type="GO" id="GO:0003677">
    <property type="term" value="F:DNA binding"/>
    <property type="evidence" value="ECO:0007669"/>
    <property type="project" value="UniProtKB-KW"/>
</dbReference>
<dbReference type="GO" id="GO:0000166">
    <property type="term" value="F:nucleotide binding"/>
    <property type="evidence" value="ECO:0007669"/>
    <property type="project" value="UniProtKB-KW"/>
</dbReference>
<evidence type="ECO:0000256" key="12">
    <source>
        <dbReference type="ARBA" id="ARBA00023124"/>
    </source>
</evidence>
<evidence type="ECO:0000313" key="19">
    <source>
        <dbReference type="EMBL" id="QBO55997.1"/>
    </source>
</evidence>
<comment type="function">
    <text evidence="17">Initiates and terminates the replication only of its own subviral DNA molecule. The closed circular ssDNA genome is first converted to a superhelical dsDNA. Rep binds a specific hairpin at the genome origin of replication. Introduces an endonucleolytic nick within the intergenic region of the genome, thereby initiating the rolling circle replication (RCR). Following cleavage, binds covalently to the 5'-phosphate of DNA as a tyrosyl ester. The cleavage gives rise to a free 3'-OH that serves as a primer for the cellular DNA polymerase. The polymerase synthesizes the (+) strand DNA by rolling circle mechanism. After one round of replication, a Rep-catalyzed nucleotidyl transfer reaction releases a circular single-stranded virus genome, thereby terminating the replication. Displays origin-specific DNA cleavage, nucleotidyl transferase, ATPase and helicase activities.</text>
</comment>
<evidence type="ECO:0000259" key="18">
    <source>
        <dbReference type="PROSITE" id="PS52020"/>
    </source>
</evidence>
<dbReference type="GO" id="GO:0046872">
    <property type="term" value="F:metal ion binding"/>
    <property type="evidence" value="ECO:0007669"/>
    <property type="project" value="UniProtKB-KW"/>
</dbReference>
<keyword evidence="4" id="KW-0808">Transferase</keyword>
<reference evidence="19" key="1">
    <citation type="submission" date="2018-10" db="EMBL/GenBank/DDBJ databases">
        <title>Identification of a novel nanovirus in parsley.</title>
        <authorList>
            <person name="Vetten H.J."/>
            <person name="Knierim D."/>
            <person name="Gronenborn B."/>
            <person name="Menzel W."/>
            <person name="Weichelt V."/>
            <person name="Maiberg V."/>
            <person name="Maiss E."/>
            <person name="Krenz B."/>
            <person name="Winter S."/>
        </authorList>
    </citation>
    <scope>NUCLEOTIDE SEQUENCE</scope>
    <source>
        <strain evidence="19">PSSA2.2-Pa21</strain>
    </source>
</reference>
<keyword evidence="10" id="KW-0255">Endonuclease</keyword>
<evidence type="ECO:0000256" key="17">
    <source>
        <dbReference type="ARBA" id="ARBA00049943"/>
    </source>
</evidence>
<evidence type="ECO:0000256" key="4">
    <source>
        <dbReference type="ARBA" id="ARBA00022679"/>
    </source>
</evidence>
<evidence type="ECO:0000256" key="3">
    <source>
        <dbReference type="ARBA" id="ARBA00006649"/>
    </source>
</evidence>
<evidence type="ECO:0000256" key="13">
    <source>
        <dbReference type="ARBA" id="ARBA00023125"/>
    </source>
</evidence>
<feature type="domain" description="CRESS-DNA virus Rep endonuclease" evidence="18">
    <location>
        <begin position="3"/>
        <end position="98"/>
    </location>
</feature>
<dbReference type="GO" id="GO:0016779">
    <property type="term" value="F:nucleotidyltransferase activity"/>
    <property type="evidence" value="ECO:0007669"/>
    <property type="project" value="UniProtKB-KW"/>
</dbReference>
<protein>
    <submittedName>
        <fullName evidence="19">Replication-associated protein</fullName>
    </submittedName>
</protein>
<dbReference type="SUPFAM" id="SSF53795">
    <property type="entry name" value="PEP carboxykinase-like"/>
    <property type="match status" value="1"/>
</dbReference>
<keyword evidence="11" id="KW-0378">Hydrolase</keyword>
<keyword evidence="9" id="KW-0547">Nucleotide-binding</keyword>
<keyword evidence="6" id="KW-0235">DNA replication</keyword>
<comment type="similarity">
    <text evidence="3">Belongs to the nanoviridea/circoviridae replication-associated protein family.</text>
</comment>
<evidence type="ECO:0000256" key="2">
    <source>
        <dbReference type="ARBA" id="ARBA00004147"/>
    </source>
</evidence>
<name>A0A482G458_9VIRU</name>
<comment type="cofactor">
    <cofactor evidence="1">
        <name>Mn(2+)</name>
        <dbReference type="ChEBI" id="CHEBI:29035"/>
    </cofactor>
</comment>
<comment type="catalytic activity">
    <reaction evidence="16">
        <text>ATP + H2O = ADP + phosphate + H(+)</text>
        <dbReference type="Rhea" id="RHEA:13065"/>
        <dbReference type="ChEBI" id="CHEBI:15377"/>
        <dbReference type="ChEBI" id="CHEBI:15378"/>
        <dbReference type="ChEBI" id="CHEBI:30616"/>
        <dbReference type="ChEBI" id="CHEBI:43474"/>
        <dbReference type="ChEBI" id="CHEBI:456216"/>
    </reaction>
</comment>
<dbReference type="GO" id="GO:0006260">
    <property type="term" value="P:DNA replication"/>
    <property type="evidence" value="ECO:0007669"/>
    <property type="project" value="UniProtKB-KW"/>
</dbReference>
<dbReference type="Gene3D" id="3.40.1310.20">
    <property type="match status" value="1"/>
</dbReference>
<keyword evidence="8" id="KW-0479">Metal-binding</keyword>
<dbReference type="InterPro" id="IPR049912">
    <property type="entry name" value="CRESS_DNA_REP"/>
</dbReference>
<keyword evidence="5" id="KW-0548">Nucleotidyltransferase</keyword>
<dbReference type="InterPro" id="IPR000605">
    <property type="entry name" value="Helicase_SF3_ssDNA/RNA_vir"/>
</dbReference>
<evidence type="ECO:0000256" key="16">
    <source>
        <dbReference type="ARBA" id="ARBA00049360"/>
    </source>
</evidence>
<dbReference type="Pfam" id="PF00910">
    <property type="entry name" value="RNA_helicase"/>
    <property type="match status" value="1"/>
</dbReference>
<evidence type="ECO:0000256" key="1">
    <source>
        <dbReference type="ARBA" id="ARBA00001936"/>
    </source>
</evidence>
<keyword evidence="12" id="KW-0190">Covalent protein-DNA linkage</keyword>
<evidence type="ECO:0000256" key="9">
    <source>
        <dbReference type="ARBA" id="ARBA00022741"/>
    </source>
</evidence>
<keyword evidence="13" id="KW-0238">DNA-binding</keyword>
<evidence type="ECO:0000256" key="10">
    <source>
        <dbReference type="ARBA" id="ARBA00022759"/>
    </source>
</evidence>
<evidence type="ECO:0000256" key="6">
    <source>
        <dbReference type="ARBA" id="ARBA00022705"/>
    </source>
</evidence>
<dbReference type="EMBL" id="MK039140">
    <property type="protein sequence ID" value="QBO55997.1"/>
    <property type="molecule type" value="Genomic_DNA"/>
</dbReference>
<dbReference type="GO" id="GO:0042025">
    <property type="term" value="C:host cell nucleus"/>
    <property type="evidence" value="ECO:0007669"/>
    <property type="project" value="UniProtKB-SubCell"/>
</dbReference>
<dbReference type="GO" id="GO:0004519">
    <property type="term" value="F:endonuclease activity"/>
    <property type="evidence" value="ECO:0007669"/>
    <property type="project" value="UniProtKB-KW"/>
</dbReference>
<keyword evidence="14" id="KW-0511">Multifunctional enzyme</keyword>
<keyword evidence="7" id="KW-0540">Nuclease</keyword>
<dbReference type="GO" id="GO:0016787">
    <property type="term" value="F:hydrolase activity"/>
    <property type="evidence" value="ECO:0007669"/>
    <property type="project" value="UniProtKB-KW"/>
</dbReference>
<dbReference type="GO" id="GO:0003723">
    <property type="term" value="F:RNA binding"/>
    <property type="evidence" value="ECO:0007669"/>
    <property type="project" value="InterPro"/>
</dbReference>
<dbReference type="PROSITE" id="PS52020">
    <property type="entry name" value="CRESS_DNA_REP"/>
    <property type="match status" value="1"/>
</dbReference>
<organism evidence="19">
    <name type="scientific">Parsley severe stunt alphasatellite 2.2</name>
    <dbReference type="NCBI Taxonomy" id="2558064"/>
    <lineage>
        <taxon>Viruses</taxon>
        <taxon>Viruses incertae sedis</taxon>
        <taxon>Alphasatellitidae</taxon>
        <taxon>Nanoalphasatellitinae</taxon>
        <taxon>Sophoyesatellite</taxon>
    </lineage>
</organism>
<evidence type="ECO:0000256" key="14">
    <source>
        <dbReference type="ARBA" id="ARBA00023268"/>
    </source>
</evidence>
<comment type="subcellular location">
    <subcellularLocation>
        <location evidence="2">Host nucleus</location>
    </subcellularLocation>
</comment>
<evidence type="ECO:0000256" key="7">
    <source>
        <dbReference type="ARBA" id="ARBA00022722"/>
    </source>
</evidence>
<dbReference type="GO" id="GO:0003724">
    <property type="term" value="F:RNA helicase activity"/>
    <property type="evidence" value="ECO:0007669"/>
    <property type="project" value="InterPro"/>
</dbReference>
<accession>A0A482G458</accession>
<evidence type="ECO:0000256" key="15">
    <source>
        <dbReference type="ARBA" id="ARBA00046883"/>
    </source>
</evidence>
<evidence type="ECO:0000256" key="5">
    <source>
        <dbReference type="ARBA" id="ARBA00022695"/>
    </source>
</evidence>
<evidence type="ECO:0000256" key="11">
    <source>
        <dbReference type="ARBA" id="ARBA00022801"/>
    </source>
</evidence>